<dbReference type="Gene3D" id="3.30.565.10">
    <property type="entry name" value="Histidine kinase-like ATPase, C-terminal domain"/>
    <property type="match status" value="1"/>
</dbReference>
<keyword evidence="5" id="KW-0808">Transferase</keyword>
<organism evidence="15 16">
    <name type="scientific">Streptomyces beihaiensis</name>
    <dbReference type="NCBI Taxonomy" id="2984495"/>
    <lineage>
        <taxon>Bacteria</taxon>
        <taxon>Bacillati</taxon>
        <taxon>Actinomycetota</taxon>
        <taxon>Actinomycetes</taxon>
        <taxon>Kitasatosporales</taxon>
        <taxon>Streptomycetaceae</taxon>
        <taxon>Streptomyces</taxon>
    </lineage>
</organism>
<dbReference type="InterPro" id="IPR003594">
    <property type="entry name" value="HATPase_dom"/>
</dbReference>
<evidence type="ECO:0000313" key="15">
    <source>
        <dbReference type="EMBL" id="MCX3061296.1"/>
    </source>
</evidence>
<evidence type="ECO:0000259" key="13">
    <source>
        <dbReference type="PROSITE" id="PS50109"/>
    </source>
</evidence>
<feature type="domain" description="Histidine kinase" evidence="13">
    <location>
        <begin position="332"/>
        <end position="546"/>
    </location>
</feature>
<dbReference type="PRINTS" id="PR00344">
    <property type="entry name" value="BCTRLSENSOR"/>
</dbReference>
<dbReference type="Gene3D" id="6.10.340.10">
    <property type="match status" value="1"/>
</dbReference>
<evidence type="ECO:0000256" key="5">
    <source>
        <dbReference type="ARBA" id="ARBA00022679"/>
    </source>
</evidence>
<dbReference type="PROSITE" id="PS50885">
    <property type="entry name" value="HAMP"/>
    <property type="match status" value="1"/>
</dbReference>
<dbReference type="CDD" id="cd00082">
    <property type="entry name" value="HisKA"/>
    <property type="match status" value="1"/>
</dbReference>
<reference evidence="15" key="1">
    <citation type="submission" date="2022-10" db="EMBL/GenBank/DDBJ databases">
        <title>Streptomyces beihaiensis sp. nov., a chitin degrading actinobacterium, isolated from shrimp pond soil.</title>
        <authorList>
            <person name="Xie J."/>
            <person name="Shen N."/>
        </authorList>
    </citation>
    <scope>NUCLEOTIDE SEQUENCE</scope>
    <source>
        <strain evidence="15">GXMU-J5</strain>
    </source>
</reference>
<evidence type="ECO:0000313" key="16">
    <source>
        <dbReference type="Proteomes" id="UP001163064"/>
    </source>
</evidence>
<feature type="transmembrane region" description="Helical" evidence="12">
    <location>
        <begin position="252"/>
        <end position="270"/>
    </location>
</feature>
<feature type="transmembrane region" description="Helical" evidence="12">
    <location>
        <begin position="91"/>
        <end position="111"/>
    </location>
</feature>
<gene>
    <name evidence="15" type="ORF">OFY01_16320</name>
</gene>
<dbReference type="EMBL" id="JAPHNL010000179">
    <property type="protein sequence ID" value="MCX3061296.1"/>
    <property type="molecule type" value="Genomic_DNA"/>
</dbReference>
<dbReference type="EC" id="2.7.13.3" evidence="3"/>
<dbReference type="InterPro" id="IPR003660">
    <property type="entry name" value="HAMP_dom"/>
</dbReference>
<accession>A0ABT3TW85</accession>
<feature type="compositionally biased region" description="Polar residues" evidence="11">
    <location>
        <begin position="19"/>
        <end position="33"/>
    </location>
</feature>
<dbReference type="Pfam" id="PF00672">
    <property type="entry name" value="HAMP"/>
    <property type="match status" value="1"/>
</dbReference>
<dbReference type="Pfam" id="PF02518">
    <property type="entry name" value="HATPase_c"/>
    <property type="match status" value="1"/>
</dbReference>
<proteinExistence type="predicted"/>
<dbReference type="InterPro" id="IPR005467">
    <property type="entry name" value="His_kinase_dom"/>
</dbReference>
<dbReference type="PANTHER" id="PTHR45436">
    <property type="entry name" value="SENSOR HISTIDINE KINASE YKOH"/>
    <property type="match status" value="1"/>
</dbReference>
<dbReference type="PROSITE" id="PS50109">
    <property type="entry name" value="HIS_KIN"/>
    <property type="match status" value="1"/>
</dbReference>
<dbReference type="CDD" id="cd00075">
    <property type="entry name" value="HATPase"/>
    <property type="match status" value="1"/>
</dbReference>
<keyword evidence="6 12" id="KW-0812">Transmembrane</keyword>
<feature type="domain" description="HAMP" evidence="14">
    <location>
        <begin position="271"/>
        <end position="324"/>
    </location>
</feature>
<feature type="region of interest" description="Disordered" evidence="11">
    <location>
        <begin position="143"/>
        <end position="191"/>
    </location>
</feature>
<evidence type="ECO:0000256" key="3">
    <source>
        <dbReference type="ARBA" id="ARBA00012438"/>
    </source>
</evidence>
<feature type="compositionally biased region" description="Low complexity" evidence="11">
    <location>
        <begin position="48"/>
        <end position="58"/>
    </location>
</feature>
<evidence type="ECO:0000256" key="4">
    <source>
        <dbReference type="ARBA" id="ARBA00022553"/>
    </source>
</evidence>
<evidence type="ECO:0000256" key="9">
    <source>
        <dbReference type="ARBA" id="ARBA00023012"/>
    </source>
</evidence>
<keyword evidence="10 12" id="KW-0472">Membrane</keyword>
<comment type="subcellular location">
    <subcellularLocation>
        <location evidence="2">Cell membrane</location>
    </subcellularLocation>
</comment>
<dbReference type="SUPFAM" id="SSF47384">
    <property type="entry name" value="Homodimeric domain of signal transducing histidine kinase"/>
    <property type="match status" value="1"/>
</dbReference>
<dbReference type="SUPFAM" id="SSF55874">
    <property type="entry name" value="ATPase domain of HSP90 chaperone/DNA topoisomerase II/histidine kinase"/>
    <property type="match status" value="1"/>
</dbReference>
<keyword evidence="8 12" id="KW-1133">Transmembrane helix</keyword>
<dbReference type="InterPro" id="IPR036890">
    <property type="entry name" value="HATPase_C_sf"/>
</dbReference>
<name>A0ABT3TW85_9ACTN</name>
<dbReference type="SUPFAM" id="SSF158472">
    <property type="entry name" value="HAMP domain-like"/>
    <property type="match status" value="1"/>
</dbReference>
<evidence type="ECO:0000256" key="10">
    <source>
        <dbReference type="ARBA" id="ARBA00023136"/>
    </source>
</evidence>
<protein>
    <recommendedName>
        <fullName evidence="3">histidine kinase</fullName>
        <ecNumber evidence="3">2.7.13.3</ecNumber>
    </recommendedName>
</protein>
<dbReference type="InterPro" id="IPR036097">
    <property type="entry name" value="HisK_dim/P_sf"/>
</dbReference>
<dbReference type="SMART" id="SM00304">
    <property type="entry name" value="HAMP"/>
    <property type="match status" value="1"/>
</dbReference>
<dbReference type="GO" id="GO:0016301">
    <property type="term" value="F:kinase activity"/>
    <property type="evidence" value="ECO:0007669"/>
    <property type="project" value="UniProtKB-KW"/>
</dbReference>
<dbReference type="InterPro" id="IPR050428">
    <property type="entry name" value="TCS_sensor_his_kinase"/>
</dbReference>
<dbReference type="Gene3D" id="1.10.287.130">
    <property type="match status" value="1"/>
</dbReference>
<dbReference type="SMART" id="SM00387">
    <property type="entry name" value="HATPase_c"/>
    <property type="match status" value="1"/>
</dbReference>
<evidence type="ECO:0000256" key="12">
    <source>
        <dbReference type="SAM" id="Phobius"/>
    </source>
</evidence>
<dbReference type="CDD" id="cd06225">
    <property type="entry name" value="HAMP"/>
    <property type="match status" value="1"/>
</dbReference>
<sequence length="549" mass="58644">MADGANNHGGDHASDDESNQTNGPENGPMNSHANGYPSDRTDSPRSDPTGGAPTGGAPRSSRRGTPLSRRPKPAVRERHWLRGPQSLRTKLAVAFAVVAAGVTTLVGFLSYNAAAGLVRVDQRAVFTEVVHDLRDQVRQRNLDADDFSAADPDHDGPRDDVTRPTRTDVQVLGPDGRVVDHGEPALPVTGDMRDTARDQEAGRVVTDDDVRIRGDEYRMATVSLGGGRGAVQVAQEFSDTEDLLRRLQDRTLLFAGAVIAGAGLFGWWLARRVTSRLVRLAGTAENVATTGRLDVAVPVEGGDEVGSLGRSFDRMLGRLARSVEDQRRLVQDAGHELRTPLTSLRTNISLLRRIEELPPAAREELVADLAEESRELTDLVNELVELAAGKEDDEPVTEVALAQTARDVAVLVRRRTGRTVTVGATGDTTVAGRAAQLQRALSNLVENAAKFDTDSSHPIEITVDRVAEGVRVAVMDRGPGIDADTAENASRLFDRFYRAPAARSLPGSGLGLSIVREVVAAHGGTPFARPREGGGAVIGFVVRGVDAEG</sequence>
<keyword evidence="16" id="KW-1185">Reference proteome</keyword>
<evidence type="ECO:0000259" key="14">
    <source>
        <dbReference type="PROSITE" id="PS50885"/>
    </source>
</evidence>
<keyword evidence="4" id="KW-0597">Phosphoprotein</keyword>
<dbReference type="InterPro" id="IPR004358">
    <property type="entry name" value="Sig_transdc_His_kin-like_C"/>
</dbReference>
<dbReference type="InterPro" id="IPR003661">
    <property type="entry name" value="HisK_dim/P_dom"/>
</dbReference>
<evidence type="ECO:0000256" key="11">
    <source>
        <dbReference type="SAM" id="MobiDB-lite"/>
    </source>
</evidence>
<dbReference type="Pfam" id="PF00512">
    <property type="entry name" value="HisKA"/>
    <property type="match status" value="1"/>
</dbReference>
<evidence type="ECO:0000256" key="1">
    <source>
        <dbReference type="ARBA" id="ARBA00000085"/>
    </source>
</evidence>
<evidence type="ECO:0000256" key="2">
    <source>
        <dbReference type="ARBA" id="ARBA00004236"/>
    </source>
</evidence>
<evidence type="ECO:0000256" key="7">
    <source>
        <dbReference type="ARBA" id="ARBA00022777"/>
    </source>
</evidence>
<dbReference type="Proteomes" id="UP001163064">
    <property type="component" value="Unassembled WGS sequence"/>
</dbReference>
<keyword evidence="9" id="KW-0902">Two-component regulatory system</keyword>
<feature type="compositionally biased region" description="Basic and acidic residues" evidence="11">
    <location>
        <begin position="151"/>
        <end position="166"/>
    </location>
</feature>
<dbReference type="SMART" id="SM00388">
    <property type="entry name" value="HisKA"/>
    <property type="match status" value="1"/>
</dbReference>
<dbReference type="PANTHER" id="PTHR45436:SF5">
    <property type="entry name" value="SENSOR HISTIDINE KINASE TRCS"/>
    <property type="match status" value="1"/>
</dbReference>
<evidence type="ECO:0000256" key="6">
    <source>
        <dbReference type="ARBA" id="ARBA00022692"/>
    </source>
</evidence>
<feature type="region of interest" description="Disordered" evidence="11">
    <location>
        <begin position="1"/>
        <end position="81"/>
    </location>
</feature>
<comment type="catalytic activity">
    <reaction evidence="1">
        <text>ATP + protein L-histidine = ADP + protein N-phospho-L-histidine.</text>
        <dbReference type="EC" id="2.7.13.3"/>
    </reaction>
</comment>
<keyword evidence="7 15" id="KW-0418">Kinase</keyword>
<comment type="caution">
    <text evidence="15">The sequence shown here is derived from an EMBL/GenBank/DDBJ whole genome shotgun (WGS) entry which is preliminary data.</text>
</comment>
<dbReference type="RefSeq" id="WP_266600536.1">
    <property type="nucleotide sequence ID" value="NZ_JAPHNL010000179.1"/>
</dbReference>
<evidence type="ECO:0000256" key="8">
    <source>
        <dbReference type="ARBA" id="ARBA00022989"/>
    </source>
</evidence>